<evidence type="ECO:0000256" key="5">
    <source>
        <dbReference type="ARBA" id="ARBA00023274"/>
    </source>
</evidence>
<evidence type="ECO:0000313" key="8">
    <source>
        <dbReference type="EMBL" id="ESZ97975.1"/>
    </source>
</evidence>
<comment type="similarity">
    <text evidence="2">Belongs to the mitochondrion-specific ribosomal protein mL50 family.</text>
</comment>
<evidence type="ECO:0000256" key="3">
    <source>
        <dbReference type="ARBA" id="ARBA00022980"/>
    </source>
</evidence>
<feature type="compositionally biased region" description="Basic and acidic residues" evidence="7">
    <location>
        <begin position="244"/>
        <end position="266"/>
    </location>
</feature>
<organism evidence="8 9">
    <name type="scientific">Sclerotinia borealis (strain F-4128)</name>
    <dbReference type="NCBI Taxonomy" id="1432307"/>
    <lineage>
        <taxon>Eukaryota</taxon>
        <taxon>Fungi</taxon>
        <taxon>Dikarya</taxon>
        <taxon>Ascomycota</taxon>
        <taxon>Pezizomycotina</taxon>
        <taxon>Leotiomycetes</taxon>
        <taxon>Helotiales</taxon>
        <taxon>Sclerotiniaceae</taxon>
        <taxon>Sclerotinia</taxon>
    </lineage>
</organism>
<feature type="compositionally biased region" description="Polar residues" evidence="7">
    <location>
        <begin position="63"/>
        <end position="78"/>
    </location>
</feature>
<evidence type="ECO:0000256" key="6">
    <source>
        <dbReference type="ARBA" id="ARBA00035183"/>
    </source>
</evidence>
<keyword evidence="3" id="KW-0689">Ribosomal protein</keyword>
<dbReference type="STRING" id="1432307.W9CTZ1"/>
<dbReference type="Proteomes" id="UP000019487">
    <property type="component" value="Unassembled WGS sequence"/>
</dbReference>
<evidence type="ECO:0000313" key="9">
    <source>
        <dbReference type="Proteomes" id="UP000019487"/>
    </source>
</evidence>
<dbReference type="EMBL" id="AYSA01000058">
    <property type="protein sequence ID" value="ESZ97975.1"/>
    <property type="molecule type" value="Genomic_DNA"/>
</dbReference>
<feature type="region of interest" description="Disordered" evidence="7">
    <location>
        <begin position="59"/>
        <end position="81"/>
    </location>
</feature>
<reference evidence="8 9" key="1">
    <citation type="journal article" date="2014" name="Genome Announc.">
        <title>Draft genome sequence of Sclerotinia borealis, a psychrophilic plant pathogenic fungus.</title>
        <authorList>
            <person name="Mardanov A.V."/>
            <person name="Beletsky A.V."/>
            <person name="Kadnikov V.V."/>
            <person name="Ignatov A.N."/>
            <person name="Ravin N.V."/>
        </authorList>
    </citation>
    <scope>NUCLEOTIDE SEQUENCE [LARGE SCALE GENOMIC DNA]</scope>
    <source>
        <strain evidence="9">F-4157</strain>
    </source>
</reference>
<evidence type="ECO:0000256" key="7">
    <source>
        <dbReference type="SAM" id="MobiDB-lite"/>
    </source>
</evidence>
<sequence length="413" mass="45548">MRRITRIDRSIDLLRTRSISQNPYAYRCSACRNQTSLFSTSSVRGADKESFSERVRRSLFKQAPSTSSDPPTVASQLPAQEPERILEEDEIIAAEDAEDYQPAENGRLLEVMGGDELSWDSKLDSRYPYKVFIPQKKVEDAVEATAALHRAVVEVFALKHAGRPLSEVSQTEPGPDLTGNVQIERAASGTVLKFSKDWSLIQLIQSLAPPQKPKQNRKALLAANSSIDETAEKSTPTESEEDVAADRSPIDPLHPEPTPKLDETLEKGNPTESEEDVAADRSTVDPLKANVKAPVASWGNSWLQVSLANPAIKFAVVKRTIQLTGIRIPDNAINSSSTVEKLLQHLITPPKPPTLKEALEQKDELLSLPNVSVFGQRITPIDKERNLGRLKVIKKELVAQGLTRGWARAKTSS</sequence>
<name>W9CTZ1_SCLBF</name>
<dbReference type="GO" id="GO:0005739">
    <property type="term" value="C:mitochondrion"/>
    <property type="evidence" value="ECO:0007669"/>
    <property type="project" value="UniProtKB-SubCell"/>
</dbReference>
<protein>
    <recommendedName>
        <fullName evidence="6">Large ribosomal subunit protein mL50</fullName>
    </recommendedName>
</protein>
<dbReference type="AlphaFoldDB" id="W9CTZ1"/>
<proteinExistence type="inferred from homology"/>
<evidence type="ECO:0000256" key="1">
    <source>
        <dbReference type="ARBA" id="ARBA00004173"/>
    </source>
</evidence>
<dbReference type="InterPro" id="IPR018305">
    <property type="entry name" value="Ribosomal_m50"/>
</dbReference>
<comment type="subcellular location">
    <subcellularLocation>
        <location evidence="1">Mitochondrion</location>
    </subcellularLocation>
</comment>
<dbReference type="Pfam" id="PF10501">
    <property type="entry name" value="Ribosomal_L50"/>
    <property type="match status" value="1"/>
</dbReference>
<dbReference type="GO" id="GO:1990904">
    <property type="term" value="C:ribonucleoprotein complex"/>
    <property type="evidence" value="ECO:0007669"/>
    <property type="project" value="UniProtKB-KW"/>
</dbReference>
<comment type="caution">
    <text evidence="8">The sequence shown here is derived from an EMBL/GenBank/DDBJ whole genome shotgun (WGS) entry which is preliminary data.</text>
</comment>
<dbReference type="OrthoDB" id="6220758at2759"/>
<evidence type="ECO:0000256" key="4">
    <source>
        <dbReference type="ARBA" id="ARBA00023128"/>
    </source>
</evidence>
<dbReference type="HOGENOM" id="CLU_034472_1_0_1"/>
<keyword evidence="5" id="KW-0687">Ribonucleoprotein</keyword>
<keyword evidence="4" id="KW-0496">Mitochondrion</keyword>
<accession>W9CTZ1</accession>
<feature type="compositionally biased region" description="Polar residues" evidence="7">
    <location>
        <begin position="224"/>
        <end position="237"/>
    </location>
</feature>
<keyword evidence="9" id="KW-1185">Reference proteome</keyword>
<gene>
    <name evidence="8" type="ORF">SBOR_1646</name>
</gene>
<evidence type="ECO:0000256" key="2">
    <source>
        <dbReference type="ARBA" id="ARBA00008860"/>
    </source>
</evidence>
<dbReference type="GO" id="GO:0005840">
    <property type="term" value="C:ribosome"/>
    <property type="evidence" value="ECO:0007669"/>
    <property type="project" value="UniProtKB-KW"/>
</dbReference>
<feature type="region of interest" description="Disordered" evidence="7">
    <location>
        <begin position="224"/>
        <end position="285"/>
    </location>
</feature>